<evidence type="ECO:0000259" key="2">
    <source>
        <dbReference type="Pfam" id="PF00882"/>
    </source>
</evidence>
<dbReference type="EMBL" id="JAAAMU010000013">
    <property type="protein sequence ID" value="NBC71667.1"/>
    <property type="molecule type" value="Genomic_DNA"/>
</dbReference>
<gene>
    <name evidence="3" type="ORF">GT003_21945</name>
</gene>
<dbReference type="InterPro" id="IPR029002">
    <property type="entry name" value="PLPC/GPLD1"/>
</dbReference>
<reference evidence="3 4" key="1">
    <citation type="submission" date="2020-01" db="EMBL/GenBank/DDBJ databases">
        <title>Paenibacillus soybeanensis sp. nov. isolated from the nodules of soybean (Glycine max(L.) Merr).</title>
        <authorList>
            <person name="Wang H."/>
        </authorList>
    </citation>
    <scope>NUCLEOTIDE SEQUENCE [LARGE SCALE GENOMIC DNA]</scope>
    <source>
        <strain evidence="3 4">DSM 23054</strain>
    </source>
</reference>
<organism evidence="3 4">
    <name type="scientific">Paenibacillus sacheonensis</name>
    <dbReference type="NCBI Taxonomy" id="742054"/>
    <lineage>
        <taxon>Bacteria</taxon>
        <taxon>Bacillati</taxon>
        <taxon>Bacillota</taxon>
        <taxon>Bacilli</taxon>
        <taxon>Bacillales</taxon>
        <taxon>Paenibacillaceae</taxon>
        <taxon>Paenibacillus</taxon>
    </lineage>
</organism>
<sequence length="338" mass="38816">MPNVWTHMIFGQRCLEALGVESLVALTERKRMFNMGCQGPDFLFYHQFLPWQTNKAMNKLGSAMHQRSCGPVLMDLLDAVDRIPAADPSKAAATVYAIGFLLHHLLDRVMHPYVFSRSGSRKWDHQRFEVMMDTLIARKLLGTETWKTAVWREIDIGGELPEPIVDAFEGIAAVHYPDLAARIRREDWRIAMRDMIRAQRLFHDPSGLKRMLTFKRIDPFVYESRLPMLDILNEARRPWLDPTDGLTMHGDDVWTLWDKAMEESVTVVKTVLLWLGAHGPEREDMQETTVPSKRQLRESATESIGNRSYETGYGCDSGLSIRFEDPIWPQSASPRSSQ</sequence>
<dbReference type="OrthoDB" id="9810528at2"/>
<feature type="region of interest" description="Disordered" evidence="1">
    <location>
        <begin position="283"/>
        <end position="313"/>
    </location>
</feature>
<name>A0A7X4YSC4_9BACL</name>
<comment type="caution">
    <text evidence="3">The sequence shown here is derived from an EMBL/GenBank/DDBJ whole genome shotgun (WGS) entry which is preliminary data.</text>
</comment>
<evidence type="ECO:0000313" key="3">
    <source>
        <dbReference type="EMBL" id="NBC71667.1"/>
    </source>
</evidence>
<proteinExistence type="predicted"/>
<evidence type="ECO:0000313" key="4">
    <source>
        <dbReference type="Proteomes" id="UP000558113"/>
    </source>
</evidence>
<protein>
    <recommendedName>
        <fullName evidence="2">Phospholipase C/D domain-containing protein</fullName>
    </recommendedName>
</protein>
<dbReference type="Proteomes" id="UP000558113">
    <property type="component" value="Unassembled WGS sequence"/>
</dbReference>
<feature type="domain" description="Phospholipase C/D" evidence="2">
    <location>
        <begin position="6"/>
        <end position="145"/>
    </location>
</feature>
<dbReference type="RefSeq" id="WP_161701864.1">
    <property type="nucleotide sequence ID" value="NZ_JAAAMU010000013.1"/>
</dbReference>
<dbReference type="Pfam" id="PF00882">
    <property type="entry name" value="Zn_dep_PLPC"/>
    <property type="match status" value="1"/>
</dbReference>
<keyword evidence="4" id="KW-1185">Reference proteome</keyword>
<accession>A0A7X4YSC4</accession>
<evidence type="ECO:0000256" key="1">
    <source>
        <dbReference type="SAM" id="MobiDB-lite"/>
    </source>
</evidence>
<dbReference type="AlphaFoldDB" id="A0A7X4YSC4"/>